<reference evidence="1" key="1">
    <citation type="journal article" date="2022" name="bioRxiv">
        <title>Sequencing and chromosome-scale assembly of the giantPleurodeles waltlgenome.</title>
        <authorList>
            <person name="Brown T."/>
            <person name="Elewa A."/>
            <person name="Iarovenko S."/>
            <person name="Subramanian E."/>
            <person name="Araus A.J."/>
            <person name="Petzold A."/>
            <person name="Susuki M."/>
            <person name="Suzuki K.-i.T."/>
            <person name="Hayashi T."/>
            <person name="Toyoda A."/>
            <person name="Oliveira C."/>
            <person name="Osipova E."/>
            <person name="Leigh N.D."/>
            <person name="Simon A."/>
            <person name="Yun M.H."/>
        </authorList>
    </citation>
    <scope>NUCLEOTIDE SEQUENCE</scope>
    <source>
        <strain evidence="1">20211129_DDA</strain>
        <tissue evidence="1">Liver</tissue>
    </source>
</reference>
<dbReference type="Proteomes" id="UP001066276">
    <property type="component" value="Chromosome 10"/>
</dbReference>
<evidence type="ECO:0008006" key="3">
    <source>
        <dbReference type="Google" id="ProtNLM"/>
    </source>
</evidence>
<evidence type="ECO:0000313" key="1">
    <source>
        <dbReference type="EMBL" id="KAJ1099916.1"/>
    </source>
</evidence>
<protein>
    <recommendedName>
        <fullName evidence="3">L1 transposable element RRM domain-containing protein</fullName>
    </recommendedName>
</protein>
<dbReference type="PANTHER" id="PTHR11505">
    <property type="entry name" value="L1 TRANSPOSABLE ELEMENT-RELATED"/>
    <property type="match status" value="1"/>
</dbReference>
<name>A0AAV7M7Z6_PLEWA</name>
<gene>
    <name evidence="1" type="ORF">NDU88_005009</name>
</gene>
<dbReference type="InterPro" id="IPR042566">
    <property type="entry name" value="L1_C"/>
</dbReference>
<dbReference type="EMBL" id="JANPWB010000014">
    <property type="protein sequence ID" value="KAJ1099916.1"/>
    <property type="molecule type" value="Genomic_DNA"/>
</dbReference>
<dbReference type="AlphaFoldDB" id="A0AAV7M7Z6"/>
<comment type="caution">
    <text evidence="1">The sequence shown here is derived from an EMBL/GenBank/DDBJ whole genome shotgun (WGS) entry which is preliminary data.</text>
</comment>
<organism evidence="1 2">
    <name type="scientific">Pleurodeles waltl</name>
    <name type="common">Iberian ribbed newt</name>
    <dbReference type="NCBI Taxonomy" id="8319"/>
    <lineage>
        <taxon>Eukaryota</taxon>
        <taxon>Metazoa</taxon>
        <taxon>Chordata</taxon>
        <taxon>Craniata</taxon>
        <taxon>Vertebrata</taxon>
        <taxon>Euteleostomi</taxon>
        <taxon>Amphibia</taxon>
        <taxon>Batrachia</taxon>
        <taxon>Caudata</taxon>
        <taxon>Salamandroidea</taxon>
        <taxon>Salamandridae</taxon>
        <taxon>Pleurodelinae</taxon>
        <taxon>Pleurodeles</taxon>
    </lineage>
</organism>
<dbReference type="InterPro" id="IPR004244">
    <property type="entry name" value="Transposase_22"/>
</dbReference>
<evidence type="ECO:0000313" key="2">
    <source>
        <dbReference type="Proteomes" id="UP001066276"/>
    </source>
</evidence>
<keyword evidence="2" id="KW-1185">Reference proteome</keyword>
<sequence>MDSAITSLTAETKSMHLDRAGFQSWVTGLEQRVATMEDHINTTQDRDQELLYLRTALSTMTNLTFDPPLELQRAQRLGPTRQDGPPRPCLIIACLLRHGQARQLLLAAQVHGPFWVEGYEIRISADFSKETNDRRKAFLSLRPRLGNLGVKYGLFEPARMRVTKNGVSKAFYKPEDLQLFLEAYRPNS</sequence>
<dbReference type="Gene3D" id="3.30.250.20">
    <property type="entry name" value="L1 transposable element, C-terminal domain"/>
    <property type="match status" value="1"/>
</dbReference>
<accession>A0AAV7M7Z6</accession>
<proteinExistence type="predicted"/>